<sequence length="178" mass="19848">MRQRLIAFIIASFTTLALLSLYLYLQHRNQLRWTKAREAPRPPVLAHIYADEPVLRGGQAVISGTVVNASNSRLENVQVEVELIPRIEGTIETHTIRLTPDSLAPGEKGRYVLSVPPNRWSLARPVKLRAGEDGREIAFEASLGERRPPDPPHLQTNDARPRSPSGFINTPDNPVNIP</sequence>
<dbReference type="EMBL" id="CBXV010000004">
    <property type="protein sequence ID" value="CDM65349.1"/>
    <property type="molecule type" value="Genomic_DNA"/>
</dbReference>
<evidence type="ECO:0000313" key="3">
    <source>
        <dbReference type="EMBL" id="CDM65349.1"/>
    </source>
</evidence>
<dbReference type="Proteomes" id="UP000031518">
    <property type="component" value="Unassembled WGS sequence"/>
</dbReference>
<dbReference type="STRING" id="454194.PYK22_01347"/>
<keyword evidence="2" id="KW-0472">Membrane</keyword>
<evidence type="ECO:0000256" key="2">
    <source>
        <dbReference type="SAM" id="Phobius"/>
    </source>
</evidence>
<keyword evidence="2" id="KW-0812">Transmembrane</keyword>
<gene>
    <name evidence="3" type="ORF">PYK22_01347</name>
</gene>
<keyword evidence="2" id="KW-1133">Transmembrane helix</keyword>
<proteinExistence type="predicted"/>
<keyword evidence="4" id="KW-1185">Reference proteome</keyword>
<dbReference type="RefSeq" id="WP_041975333.1">
    <property type="nucleotide sequence ID" value="NZ_CBXV010000004.1"/>
</dbReference>
<accession>A0A0B6WYG9</accession>
<evidence type="ECO:0000313" key="4">
    <source>
        <dbReference type="Proteomes" id="UP000031518"/>
    </source>
</evidence>
<evidence type="ECO:0000256" key="1">
    <source>
        <dbReference type="SAM" id="MobiDB-lite"/>
    </source>
</evidence>
<dbReference type="AlphaFoldDB" id="A0A0B6WYG9"/>
<feature type="transmembrane region" description="Helical" evidence="2">
    <location>
        <begin position="6"/>
        <end position="25"/>
    </location>
</feature>
<feature type="compositionally biased region" description="Polar residues" evidence="1">
    <location>
        <begin position="166"/>
        <end position="178"/>
    </location>
</feature>
<reference evidence="3 4" key="2">
    <citation type="submission" date="2015-01" db="EMBL/GenBank/DDBJ databases">
        <title>Complete genome sequence of Pyrinomonas methylaliphatogenes type strain K22T.</title>
        <authorList>
            <person name="Lee K.C.Y."/>
            <person name="Power J.F."/>
            <person name="Dunfield P.F."/>
            <person name="Morgan X.C."/>
            <person name="Huttenhower C."/>
            <person name="Stott M.B."/>
        </authorList>
    </citation>
    <scope>NUCLEOTIDE SEQUENCE [LARGE SCALE GENOMIC DNA]</scope>
    <source>
        <strain evidence="3 4">K22</strain>
    </source>
</reference>
<dbReference type="NCBIfam" id="NF038353">
    <property type="entry name" value="FxLYD_dom"/>
    <property type="match status" value="1"/>
</dbReference>
<feature type="compositionally biased region" description="Basic and acidic residues" evidence="1">
    <location>
        <begin position="140"/>
        <end position="150"/>
    </location>
</feature>
<dbReference type="InterPro" id="IPR047676">
    <property type="entry name" value="FxLYD_dom"/>
</dbReference>
<feature type="region of interest" description="Disordered" evidence="1">
    <location>
        <begin position="140"/>
        <end position="178"/>
    </location>
</feature>
<name>A0A0B6WYG9_9BACT</name>
<organism evidence="3 4">
    <name type="scientific">Pyrinomonas methylaliphatogenes</name>
    <dbReference type="NCBI Taxonomy" id="454194"/>
    <lineage>
        <taxon>Bacteria</taxon>
        <taxon>Pseudomonadati</taxon>
        <taxon>Acidobacteriota</taxon>
        <taxon>Blastocatellia</taxon>
        <taxon>Blastocatellales</taxon>
        <taxon>Pyrinomonadaceae</taxon>
        <taxon>Pyrinomonas</taxon>
    </lineage>
</organism>
<reference evidence="3 4" key="1">
    <citation type="submission" date="2013-12" db="EMBL/GenBank/DDBJ databases">
        <authorList>
            <person name="Stott M."/>
        </authorList>
    </citation>
    <scope>NUCLEOTIDE SEQUENCE [LARGE SCALE GENOMIC DNA]</scope>
    <source>
        <strain evidence="3 4">K22</strain>
    </source>
</reference>
<protein>
    <submittedName>
        <fullName evidence="3">Uncharacterized protein</fullName>
    </submittedName>
</protein>